<feature type="compositionally biased region" description="Polar residues" evidence="2">
    <location>
        <begin position="287"/>
        <end position="298"/>
    </location>
</feature>
<evidence type="ECO:0008006" key="5">
    <source>
        <dbReference type="Google" id="ProtNLM"/>
    </source>
</evidence>
<keyword evidence="1" id="KW-0175">Coiled coil</keyword>
<evidence type="ECO:0000256" key="1">
    <source>
        <dbReference type="SAM" id="Coils"/>
    </source>
</evidence>
<feature type="region of interest" description="Disordered" evidence="2">
    <location>
        <begin position="236"/>
        <end position="259"/>
    </location>
</feature>
<dbReference type="EMBL" id="JBBMER010000009">
    <property type="protein sequence ID" value="MEQ2380442.1"/>
    <property type="molecule type" value="Genomic_DNA"/>
</dbReference>
<protein>
    <recommendedName>
        <fullName evidence="5">Stage V sporulation protein K</fullName>
    </recommendedName>
</protein>
<proteinExistence type="predicted"/>
<feature type="compositionally biased region" description="Basic and acidic residues" evidence="2">
    <location>
        <begin position="452"/>
        <end position="462"/>
    </location>
</feature>
<evidence type="ECO:0000256" key="2">
    <source>
        <dbReference type="SAM" id="MobiDB-lite"/>
    </source>
</evidence>
<dbReference type="Gene3D" id="1.25.40.10">
    <property type="entry name" value="Tetratricopeptide repeat domain"/>
    <property type="match status" value="1"/>
</dbReference>
<dbReference type="Proteomes" id="UP001442364">
    <property type="component" value="Unassembled WGS sequence"/>
</dbReference>
<reference evidence="3 4" key="1">
    <citation type="submission" date="2024-03" db="EMBL/GenBank/DDBJ databases">
        <title>Human intestinal bacterial collection.</title>
        <authorList>
            <person name="Pauvert C."/>
            <person name="Hitch T.C.A."/>
            <person name="Clavel T."/>
        </authorList>
    </citation>
    <scope>NUCLEOTIDE SEQUENCE [LARGE SCALE GENOMIC DNA]</scope>
    <source>
        <strain evidence="3 4">CLA-AA-H255</strain>
    </source>
</reference>
<evidence type="ECO:0000313" key="3">
    <source>
        <dbReference type="EMBL" id="MEQ2380442.1"/>
    </source>
</evidence>
<dbReference type="InterPro" id="IPR011990">
    <property type="entry name" value="TPR-like_helical_dom_sf"/>
</dbReference>
<gene>
    <name evidence="3" type="ORF">WMO14_11280</name>
</gene>
<name>A0ABV1BXH5_9FIRM</name>
<dbReference type="InterPro" id="IPR027417">
    <property type="entry name" value="P-loop_NTPase"/>
</dbReference>
<feature type="region of interest" description="Disordered" evidence="2">
    <location>
        <begin position="277"/>
        <end position="304"/>
    </location>
</feature>
<comment type="caution">
    <text evidence="3">The sequence shown here is derived from an EMBL/GenBank/DDBJ whole genome shotgun (WGS) entry which is preliminary data.</text>
</comment>
<accession>A0ABV1BXH5</accession>
<feature type="coiled-coil region" evidence="1">
    <location>
        <begin position="332"/>
        <end position="417"/>
    </location>
</feature>
<feature type="region of interest" description="Disordered" evidence="2">
    <location>
        <begin position="452"/>
        <end position="490"/>
    </location>
</feature>
<organism evidence="3 4">
    <name type="scientific">[Lactobacillus] rogosae</name>
    <dbReference type="NCBI Taxonomy" id="706562"/>
    <lineage>
        <taxon>Bacteria</taxon>
        <taxon>Bacillati</taxon>
        <taxon>Bacillota</taxon>
        <taxon>Clostridia</taxon>
        <taxon>Lachnospirales</taxon>
        <taxon>Lachnospiraceae</taxon>
        <taxon>Lachnospira</taxon>
    </lineage>
</organism>
<dbReference type="SUPFAM" id="SSF52540">
    <property type="entry name" value="P-loop containing nucleoside triphosphate hydrolases"/>
    <property type="match status" value="1"/>
</dbReference>
<sequence>MDKYEFNIKLEQIKKLAAKKEYKQAAEIAKQMNWNKVKDWSTLATIINVQEAAGDYEEARDMAILAYNRNLGGRKLIYKLTEFFIKVDDFENAEELYREYAKLSAHDVNKYILYYDLRRAQDAPDTELVDILEKYKEAEIDEKYMYELAELYYKTGRKEDCSKTCDNLVLWFQDGIYVEKAVKLKEKLGVTMTNTQKKILSEINARKSDEEANKERLFMEQKELARLKKDEVGDLLDEDDKADSDKAAPSNKASDSRYSNVTNKALRFKSEDVAGEQPVGNIDYTGNDRSTGNVNVAGSSDVAGVKDTSGLSMDLVQNDQSSALKESIVNAIRRQEAEGNSVDESAAKLEKEQDNRILDESADKKLNENVSKASMSLKELIENAKRNIENSCDKITKEDEEEAREAARKRIDEKADAMDIEVKVPNYNLYDTHNIQEELAKNINDIFSDEESFKPPFERKTGMSEALNESPAKTSESRTDGTADSNAGNANTVYADDEAENIEDEQIEGQLSIADWMETVREEKYGKQDTREFSKVELERMLDEKDEKSEAYEKIVAMKKEEALRKGTEFSEREAKRLADAEVLLGAAKRDLAMRTGKASFILDQTMTQELEKAREALKVAEDVNNSEAVSGSTVVNNGEAVSGNVIANNSEQAQDDSEWQRPEVSYTVNEKAAEPENEELTLNTTHFEPVTDEVLNNYNNVNNSEAEYSRAAEPEIAATDFVTPGMNMKFNVSSMDNEDDNDRVWHNDKKLSGELAKIFKKYREMPGLEEQLVDLFESLDEEMAMTNSSCGNILISGNSSSDKTDLARTIVRAINYVYPDRPKKIAKTSGESINQRGITKAMGKLKGTALIVEGAGTIQPKRINEIISCLNEDTDRMVVIFEDSDAEMNVLVNFNPDMVKTFNHRITLKQYTVNELVDMAKRFARKRQYEVDDDALLELYLKIDKLHSVNDNIKLDDIKEIINRAIANSEKRASRKFFGGLKKKRSERGDVIFLTEADFKD</sequence>
<dbReference type="RefSeq" id="WP_055306974.1">
    <property type="nucleotide sequence ID" value="NZ_JBBMER010000009.1"/>
</dbReference>
<keyword evidence="4" id="KW-1185">Reference proteome</keyword>
<evidence type="ECO:0000313" key="4">
    <source>
        <dbReference type="Proteomes" id="UP001442364"/>
    </source>
</evidence>